<evidence type="ECO:0000313" key="1">
    <source>
        <dbReference type="EMBL" id="CAF4332249.1"/>
    </source>
</evidence>
<dbReference type="AlphaFoldDB" id="A0A820JWK3"/>
<dbReference type="EMBL" id="CAJOBB010016776">
    <property type="protein sequence ID" value="CAF4332249.1"/>
    <property type="molecule type" value="Genomic_DNA"/>
</dbReference>
<comment type="caution">
    <text evidence="1">The sequence shown here is derived from an EMBL/GenBank/DDBJ whole genome shotgun (WGS) entry which is preliminary data.</text>
</comment>
<protein>
    <submittedName>
        <fullName evidence="1">Uncharacterized protein</fullName>
    </submittedName>
</protein>
<gene>
    <name evidence="1" type="ORF">KXQ929_LOCUS47237</name>
</gene>
<accession>A0A820JWK3</accession>
<evidence type="ECO:0000313" key="2">
    <source>
        <dbReference type="Proteomes" id="UP000663868"/>
    </source>
</evidence>
<proteinExistence type="predicted"/>
<sequence length="142" mass="16681">LEITEECAVKSELLFEILKQMPNISSLILKKKITSSFYTNHELCELLNKKIKMFDYRNPASANYFKIQDLDWFCKTFSNVEELHCDIDNVDDVLLILTKCSKLSIIKIKCVSESTFTWLKINARTCNVYINYELKYDESEID</sequence>
<name>A0A820JWK3_9BILA</name>
<dbReference type="Proteomes" id="UP000663868">
    <property type="component" value="Unassembled WGS sequence"/>
</dbReference>
<reference evidence="1" key="1">
    <citation type="submission" date="2021-02" db="EMBL/GenBank/DDBJ databases">
        <authorList>
            <person name="Nowell W R."/>
        </authorList>
    </citation>
    <scope>NUCLEOTIDE SEQUENCE</scope>
</reference>
<feature type="non-terminal residue" evidence="1">
    <location>
        <position position="1"/>
    </location>
</feature>
<organism evidence="1 2">
    <name type="scientific">Adineta steineri</name>
    <dbReference type="NCBI Taxonomy" id="433720"/>
    <lineage>
        <taxon>Eukaryota</taxon>
        <taxon>Metazoa</taxon>
        <taxon>Spiralia</taxon>
        <taxon>Gnathifera</taxon>
        <taxon>Rotifera</taxon>
        <taxon>Eurotatoria</taxon>
        <taxon>Bdelloidea</taxon>
        <taxon>Adinetida</taxon>
        <taxon>Adinetidae</taxon>
        <taxon>Adineta</taxon>
    </lineage>
</organism>